<evidence type="ECO:0000256" key="5">
    <source>
        <dbReference type="ARBA" id="ARBA00023136"/>
    </source>
</evidence>
<dbReference type="GO" id="GO:0016020">
    <property type="term" value="C:membrane"/>
    <property type="evidence" value="ECO:0007669"/>
    <property type="project" value="UniProtKB-SubCell"/>
</dbReference>
<name>A0A0F4Z288_RASE3</name>
<feature type="transmembrane region" description="Helical" evidence="7">
    <location>
        <begin position="212"/>
        <end position="232"/>
    </location>
</feature>
<evidence type="ECO:0000313" key="8">
    <source>
        <dbReference type="EMBL" id="KKA24485.1"/>
    </source>
</evidence>
<feature type="transmembrane region" description="Helical" evidence="7">
    <location>
        <begin position="423"/>
        <end position="446"/>
    </location>
</feature>
<reference evidence="8 9" key="1">
    <citation type="submission" date="2015-04" db="EMBL/GenBank/DDBJ databases">
        <authorList>
            <person name="Heijne W.H."/>
            <person name="Fedorova N.D."/>
            <person name="Nierman W.C."/>
            <person name="Vollebregt A.W."/>
            <person name="Zhao Z."/>
            <person name="Wu L."/>
            <person name="Kumar M."/>
            <person name="Stam H."/>
            <person name="van den Berg M.A."/>
            <person name="Pel H.J."/>
        </authorList>
    </citation>
    <scope>NUCLEOTIDE SEQUENCE [LARGE SCALE GENOMIC DNA]</scope>
    <source>
        <strain evidence="8 9">CBS 393.64</strain>
    </source>
</reference>
<dbReference type="GeneID" id="25313865"/>
<feature type="transmembrane region" description="Helical" evidence="7">
    <location>
        <begin position="467"/>
        <end position="488"/>
    </location>
</feature>
<feature type="transmembrane region" description="Helical" evidence="7">
    <location>
        <begin position="335"/>
        <end position="359"/>
    </location>
</feature>
<feature type="transmembrane region" description="Helical" evidence="7">
    <location>
        <begin position="57"/>
        <end position="81"/>
    </location>
</feature>
<feature type="region of interest" description="Disordered" evidence="6">
    <location>
        <begin position="549"/>
        <end position="587"/>
    </location>
</feature>
<keyword evidence="4 7" id="KW-1133">Transmembrane helix</keyword>
<evidence type="ECO:0000313" key="9">
    <source>
        <dbReference type="Proteomes" id="UP000053958"/>
    </source>
</evidence>
<evidence type="ECO:0000256" key="6">
    <source>
        <dbReference type="SAM" id="MobiDB-lite"/>
    </source>
</evidence>
<evidence type="ECO:0000256" key="7">
    <source>
        <dbReference type="SAM" id="Phobius"/>
    </source>
</evidence>
<dbReference type="STRING" id="1408163.A0A0F4Z288"/>
<dbReference type="AlphaFoldDB" id="A0A0F4Z288"/>
<evidence type="ECO:0000256" key="2">
    <source>
        <dbReference type="ARBA" id="ARBA00022448"/>
    </source>
</evidence>
<feature type="compositionally biased region" description="Basic and acidic residues" evidence="6">
    <location>
        <begin position="573"/>
        <end position="587"/>
    </location>
</feature>
<comment type="subcellular location">
    <subcellularLocation>
        <location evidence="1">Membrane</location>
        <topology evidence="1">Multi-pass membrane protein</topology>
    </subcellularLocation>
</comment>
<dbReference type="PANTHER" id="PTHR45649">
    <property type="entry name" value="AMINO-ACID PERMEASE BAT1"/>
    <property type="match status" value="1"/>
</dbReference>
<feature type="transmembrane region" description="Helical" evidence="7">
    <location>
        <begin position="123"/>
        <end position="142"/>
    </location>
</feature>
<dbReference type="GO" id="GO:0015101">
    <property type="term" value="F:organic cation transmembrane transporter activity"/>
    <property type="evidence" value="ECO:0007669"/>
    <property type="project" value="UniProtKB-ARBA"/>
</dbReference>
<gene>
    <name evidence="8" type="ORF">T310_1514</name>
</gene>
<protein>
    <submittedName>
        <fullName evidence="8">Amino acid permease</fullName>
    </submittedName>
</protein>
<feature type="transmembrane region" description="Helical" evidence="7">
    <location>
        <begin position="397"/>
        <end position="417"/>
    </location>
</feature>
<dbReference type="FunFam" id="1.20.1740.10:FF:000046">
    <property type="entry name" value="Amino-acid permease, putative"/>
    <property type="match status" value="1"/>
</dbReference>
<keyword evidence="2" id="KW-0813">Transport</keyword>
<comment type="caution">
    <text evidence="8">The sequence shown here is derived from an EMBL/GenBank/DDBJ whole genome shotgun (WGS) entry which is preliminary data.</text>
</comment>
<feature type="transmembrane region" description="Helical" evidence="7">
    <location>
        <begin position="93"/>
        <end position="111"/>
    </location>
</feature>
<dbReference type="RefSeq" id="XP_013331097.1">
    <property type="nucleotide sequence ID" value="XM_013475643.1"/>
</dbReference>
<feature type="transmembrane region" description="Helical" evidence="7">
    <location>
        <begin position="294"/>
        <end position="315"/>
    </location>
</feature>
<sequence length="587" mass="63324">MSDIDATKKPHLYRDINHDPVTSVLPDGDIPISDHPLSNDEGVLVALGYKQEFKREFSLWTTFCVSFAVLGLLPSVASTLYYGMGYAGTAGMVWGWLIAMVFIQCVAMSMAELCSAMPTSGGLYYAAAVLAPPGYGPFAAWLTGWSNWIGQVTGAPSVDYALAAMILAAAAIYNPDYVPTKYQTFLLTTLILLVHSGISSMPTKWIATFNSWGSTFNIIALIITLITIPAGTSNSPKFSPAREVWGTITNGTDLPNGVAVLMSFVSVIWTMSGYDSPFHLSEECSNANIASPRAIVLTSAVGGLMGWFLQLVVAYTVTDINAVINSDLGQPWASYLLQVMPAKTAMALLSLTIICGFFMGQGCMIAASRVTYAYARDDCFPLSRIWKKVNTRTQTPVNAVLMNCGLGILMCLLIFAGQVTIGALFSIGAISQFIAFAIPIAIRVFIVGNRFRRGPWHLGPFSKPVGAAGSLFVLLMLPILCLPSSTGSDLTPDLMNWTCLVYGAPMLAVTIWWVVDARRWFKGPKVNVEHAIYHGDEADEPVVYEGVVATADKQEERTASNQDGKDQYASSSSKEDNDNGADKSAAE</sequence>
<feature type="compositionally biased region" description="Basic and acidic residues" evidence="6">
    <location>
        <begin position="552"/>
        <end position="566"/>
    </location>
</feature>
<feature type="transmembrane region" description="Helical" evidence="7">
    <location>
        <begin position="148"/>
        <end position="173"/>
    </location>
</feature>
<dbReference type="Proteomes" id="UP000053958">
    <property type="component" value="Unassembled WGS sequence"/>
</dbReference>
<feature type="transmembrane region" description="Helical" evidence="7">
    <location>
        <begin position="494"/>
        <end position="515"/>
    </location>
</feature>
<dbReference type="OrthoDB" id="4476201at2759"/>
<accession>A0A0F4Z288</accession>
<dbReference type="Pfam" id="PF13520">
    <property type="entry name" value="AA_permease_2"/>
    <property type="match status" value="1"/>
</dbReference>
<keyword evidence="5 7" id="KW-0472">Membrane</keyword>
<keyword evidence="3 7" id="KW-0812">Transmembrane</keyword>
<evidence type="ECO:0000256" key="3">
    <source>
        <dbReference type="ARBA" id="ARBA00022692"/>
    </source>
</evidence>
<dbReference type="PANTHER" id="PTHR45649:SF29">
    <property type="entry name" value="AMINO ACID TRANSPORTER (EUROFUNG)"/>
    <property type="match status" value="1"/>
</dbReference>
<evidence type="ECO:0000256" key="4">
    <source>
        <dbReference type="ARBA" id="ARBA00022989"/>
    </source>
</evidence>
<organism evidence="8 9">
    <name type="scientific">Rasamsonia emersonii (strain ATCC 16479 / CBS 393.64 / IMI 116815)</name>
    <dbReference type="NCBI Taxonomy" id="1408163"/>
    <lineage>
        <taxon>Eukaryota</taxon>
        <taxon>Fungi</taxon>
        <taxon>Dikarya</taxon>
        <taxon>Ascomycota</taxon>
        <taxon>Pezizomycotina</taxon>
        <taxon>Eurotiomycetes</taxon>
        <taxon>Eurotiomycetidae</taxon>
        <taxon>Eurotiales</taxon>
        <taxon>Trichocomaceae</taxon>
        <taxon>Rasamsonia</taxon>
    </lineage>
</organism>
<dbReference type="EMBL" id="LASV01000061">
    <property type="protein sequence ID" value="KKA24485.1"/>
    <property type="molecule type" value="Genomic_DNA"/>
</dbReference>
<keyword evidence="9" id="KW-1185">Reference proteome</keyword>
<dbReference type="InterPro" id="IPR002293">
    <property type="entry name" value="AA/rel_permease1"/>
</dbReference>
<evidence type="ECO:0000256" key="1">
    <source>
        <dbReference type="ARBA" id="ARBA00004141"/>
    </source>
</evidence>
<proteinExistence type="predicted"/>
<dbReference type="Gene3D" id="1.20.1740.10">
    <property type="entry name" value="Amino acid/polyamine transporter I"/>
    <property type="match status" value="1"/>
</dbReference>